<protein>
    <recommendedName>
        <fullName evidence="3">F-box domain-containing protein</fullName>
    </recommendedName>
</protein>
<dbReference type="GeneID" id="31365936"/>
<sequence>MSNNNNNSNTDNVFVNLSHILLIKIFDHLRDNIDRICFTFVCNRWFNDRHKYFRFNPTPFIGQPKDVYHNFFLKSFKDIFIDSEKQRECSLYLSSNPWAPFTYHRIHKLKIDYTIAKYQELELDENQLAKLLSFTSITHVYGCSVIPKNGFPSNIKFIRFLGFNGSLQPGSFGEGVEKIQFRSKLGCSWSTSKFNEPLVPGVFPDSVTFLSFEYQFDQPIIPRILPPNLKSLKFKYYTFDIDDQALPNTLKHLQISGSPNLKIAIPHQLVSLDINEIYFTDTIRSQIRKLQNLESLSISGGFDFDNNLIKEGDIPKSVTNLTLNCCLENSRSIPLTVKYLDIPQIVYFDEPFPRESQHQFERLTTSVVMKKLILENIMVERFTIPESSGIESIQLESLIENIDCSKIVLPNTIKELILPKYNPCRLTEGFIPNSVETINFGGYINSPASALPKSINTITIQSSAISHYQQSKSITNINFTKRGSVRNIKVSMGKPRVSHQNLNCKVSI</sequence>
<evidence type="ECO:0000313" key="2">
    <source>
        <dbReference type="Proteomes" id="UP000001396"/>
    </source>
</evidence>
<dbReference type="Proteomes" id="UP000001396">
    <property type="component" value="Unassembled WGS sequence"/>
</dbReference>
<comment type="caution">
    <text evidence="1">The sequence shown here is derived from an EMBL/GenBank/DDBJ whole genome shotgun (WGS) entry which is preliminary data.</text>
</comment>
<dbReference type="InParanoid" id="D3BR63"/>
<dbReference type="InterPro" id="IPR032675">
    <property type="entry name" value="LRR_dom_sf"/>
</dbReference>
<proteinExistence type="predicted"/>
<dbReference type="InterPro" id="IPR051251">
    <property type="entry name" value="STK_FNIP-Repeat"/>
</dbReference>
<dbReference type="Pfam" id="PF05725">
    <property type="entry name" value="FNIP"/>
    <property type="match status" value="2"/>
</dbReference>
<dbReference type="EMBL" id="ADBJ01000050">
    <property type="protein sequence ID" value="EFA75895.1"/>
    <property type="molecule type" value="Genomic_DNA"/>
</dbReference>
<dbReference type="Gene3D" id="3.80.10.10">
    <property type="entry name" value="Ribonuclease Inhibitor"/>
    <property type="match status" value="1"/>
</dbReference>
<dbReference type="PANTHER" id="PTHR32134:SF92">
    <property type="entry name" value="FNIP REPEAT-CONTAINING PROTEIN"/>
    <property type="match status" value="1"/>
</dbReference>
<dbReference type="InterPro" id="IPR008615">
    <property type="entry name" value="FNIP"/>
</dbReference>
<evidence type="ECO:0008006" key="3">
    <source>
        <dbReference type="Google" id="ProtNLM"/>
    </source>
</evidence>
<dbReference type="PANTHER" id="PTHR32134">
    <property type="entry name" value="FNIP REPEAT-CONTAINING PROTEIN"/>
    <property type="match status" value="1"/>
</dbReference>
<dbReference type="RefSeq" id="XP_020428029.1">
    <property type="nucleotide sequence ID" value="XM_020581242.1"/>
</dbReference>
<evidence type="ECO:0000313" key="1">
    <source>
        <dbReference type="EMBL" id="EFA75895.1"/>
    </source>
</evidence>
<name>D3BR63_HETP5</name>
<accession>D3BR63</accession>
<gene>
    <name evidence="1" type="ORF">PPL_10467</name>
</gene>
<dbReference type="FunCoup" id="D3BR63">
    <property type="interactions" value="2"/>
</dbReference>
<dbReference type="SUPFAM" id="SSF52047">
    <property type="entry name" value="RNI-like"/>
    <property type="match status" value="1"/>
</dbReference>
<reference evidence="1 2" key="1">
    <citation type="journal article" date="2011" name="Genome Res.">
        <title>Phylogeny-wide analysis of social amoeba genomes highlights ancient origins for complex intercellular communication.</title>
        <authorList>
            <person name="Heidel A.J."/>
            <person name="Lawal H.M."/>
            <person name="Felder M."/>
            <person name="Schilde C."/>
            <person name="Helps N.R."/>
            <person name="Tunggal B."/>
            <person name="Rivero F."/>
            <person name="John U."/>
            <person name="Schleicher M."/>
            <person name="Eichinger L."/>
            <person name="Platzer M."/>
            <person name="Noegel A.A."/>
            <person name="Schaap P."/>
            <person name="Gloeckner G."/>
        </authorList>
    </citation>
    <scope>NUCLEOTIDE SEQUENCE [LARGE SCALE GENOMIC DNA]</scope>
    <source>
        <strain evidence="2">ATCC 26659 / Pp 5 / PN500</strain>
    </source>
</reference>
<organism evidence="1 2">
    <name type="scientific">Heterostelium pallidum (strain ATCC 26659 / Pp 5 / PN500)</name>
    <name type="common">Cellular slime mold</name>
    <name type="synonym">Polysphondylium pallidum</name>
    <dbReference type="NCBI Taxonomy" id="670386"/>
    <lineage>
        <taxon>Eukaryota</taxon>
        <taxon>Amoebozoa</taxon>
        <taxon>Evosea</taxon>
        <taxon>Eumycetozoa</taxon>
        <taxon>Dictyostelia</taxon>
        <taxon>Acytosteliales</taxon>
        <taxon>Acytosteliaceae</taxon>
        <taxon>Heterostelium</taxon>
    </lineage>
</organism>
<keyword evidence="2" id="KW-1185">Reference proteome</keyword>
<dbReference type="AlphaFoldDB" id="D3BR63"/>